<evidence type="ECO:0000256" key="1">
    <source>
        <dbReference type="ARBA" id="ARBA00022481"/>
    </source>
</evidence>
<sequence length="97" mass="10367">MGSRLRNTGPVQSSPQGEQKQFRPSERLLIGLYYLGLYAKVFCPLLSGGIIVWALTESILDDSLLLFGGGTYGHPWGNALGAVAYMVALEASVCTSS</sequence>
<dbReference type="SUPFAM" id="SSF51649">
    <property type="entry name" value="RuBisCo, C-terminal domain"/>
    <property type="match status" value="1"/>
</dbReference>
<dbReference type="Pfam" id="PF00016">
    <property type="entry name" value="RuBisCO_large"/>
    <property type="match status" value="1"/>
</dbReference>
<dbReference type="InterPro" id="IPR000685">
    <property type="entry name" value="RuBisCO_lsu_C"/>
</dbReference>
<evidence type="ECO:0000313" key="8">
    <source>
        <dbReference type="EnsemblPlants" id="mito5_p00080.1"/>
    </source>
</evidence>
<dbReference type="Gene3D" id="3.20.20.110">
    <property type="entry name" value="Ribulose bisphosphate carboxylase, large subunit, C-terminal domain"/>
    <property type="match status" value="1"/>
</dbReference>
<dbReference type="InterPro" id="IPR033966">
    <property type="entry name" value="RuBisCO"/>
</dbReference>
<feature type="region of interest" description="Disordered" evidence="5">
    <location>
        <begin position="1"/>
        <end position="22"/>
    </location>
</feature>
<evidence type="ECO:0000256" key="2">
    <source>
        <dbReference type="ARBA" id="ARBA00022531"/>
    </source>
</evidence>
<dbReference type="Proteomes" id="UP000012960">
    <property type="component" value="Unplaced"/>
</dbReference>
<accession>A0A804U5S2</accession>
<reference evidence="8" key="1">
    <citation type="submission" date="2021-05" db="UniProtKB">
        <authorList>
            <consortium name="EnsemblPlants"/>
        </authorList>
    </citation>
    <scope>IDENTIFICATION</scope>
    <source>
        <strain evidence="8">subsp. malaccensis</strain>
    </source>
</reference>
<dbReference type="GO" id="GO:0015979">
    <property type="term" value="P:photosynthesis"/>
    <property type="evidence" value="ECO:0007669"/>
    <property type="project" value="UniProtKB-KW"/>
</dbReference>
<proteinExistence type="predicted"/>
<keyword evidence="6" id="KW-0812">Transmembrane</keyword>
<evidence type="ECO:0000256" key="4">
    <source>
        <dbReference type="ARBA" id="ARBA00025888"/>
    </source>
</evidence>
<comment type="function">
    <text evidence="3">RuBisCO catalyzes two reactions: the carboxylation of D-ribulose 1,5-bisphosphate, the primary event in carbon dioxide fixation, as well as the oxidative fragmentation of the pentose substrate in the photorespiration process. Both reactions occur simultaneously and in competition at the same active site.</text>
</comment>
<protein>
    <recommendedName>
        <fullName evidence="7">Ribulose bisphosphate carboxylase large subunit C-terminal domain-containing protein</fullName>
    </recommendedName>
</protein>
<keyword evidence="2" id="KW-0602">Photosynthesis</keyword>
<dbReference type="Gramene" id="mito5_t00080.1">
    <property type="protein sequence ID" value="mito5_p00080.1"/>
    <property type="gene ID" value="mito5_g00080"/>
</dbReference>
<evidence type="ECO:0000259" key="7">
    <source>
        <dbReference type="Pfam" id="PF00016"/>
    </source>
</evidence>
<keyword evidence="6" id="KW-0472">Membrane</keyword>
<organism evidence="8 9">
    <name type="scientific">Musa acuminata subsp. malaccensis</name>
    <name type="common">Wild banana</name>
    <name type="synonym">Musa malaccensis</name>
    <dbReference type="NCBI Taxonomy" id="214687"/>
    <lineage>
        <taxon>Eukaryota</taxon>
        <taxon>Viridiplantae</taxon>
        <taxon>Streptophyta</taxon>
        <taxon>Embryophyta</taxon>
        <taxon>Tracheophyta</taxon>
        <taxon>Spermatophyta</taxon>
        <taxon>Magnoliopsida</taxon>
        <taxon>Liliopsida</taxon>
        <taxon>Zingiberales</taxon>
        <taxon>Musaceae</taxon>
        <taxon>Musa</taxon>
    </lineage>
</organism>
<dbReference type="PANTHER" id="PTHR42704:SF17">
    <property type="entry name" value="RIBULOSE BISPHOSPHATE CARBOXYLASE LARGE CHAIN"/>
    <property type="match status" value="1"/>
</dbReference>
<dbReference type="GO" id="GO:0016984">
    <property type="term" value="F:ribulose-bisphosphate carboxylase activity"/>
    <property type="evidence" value="ECO:0007669"/>
    <property type="project" value="InterPro"/>
</dbReference>
<dbReference type="AlphaFoldDB" id="A0A804U5S2"/>
<keyword evidence="9" id="KW-1185">Reference proteome</keyword>
<feature type="compositionally biased region" description="Polar residues" evidence="5">
    <location>
        <begin position="1"/>
        <end position="19"/>
    </location>
</feature>
<evidence type="ECO:0000256" key="6">
    <source>
        <dbReference type="SAM" id="Phobius"/>
    </source>
</evidence>
<dbReference type="GO" id="GO:0000287">
    <property type="term" value="F:magnesium ion binding"/>
    <property type="evidence" value="ECO:0007669"/>
    <property type="project" value="InterPro"/>
</dbReference>
<dbReference type="PANTHER" id="PTHR42704">
    <property type="entry name" value="RIBULOSE BISPHOSPHATE CARBOXYLASE"/>
    <property type="match status" value="1"/>
</dbReference>
<feature type="domain" description="Ribulose bisphosphate carboxylase large subunit C-terminal" evidence="7">
    <location>
        <begin position="42"/>
        <end position="93"/>
    </location>
</feature>
<keyword evidence="6" id="KW-1133">Transmembrane helix</keyword>
<feature type="transmembrane region" description="Helical" evidence="6">
    <location>
        <begin position="32"/>
        <end position="56"/>
    </location>
</feature>
<name>A0A804U5S2_MUSAM</name>
<evidence type="ECO:0000313" key="9">
    <source>
        <dbReference type="Proteomes" id="UP000012960"/>
    </source>
</evidence>
<dbReference type="InterPro" id="IPR036376">
    <property type="entry name" value="RuBisCO_lsu_C_sf"/>
</dbReference>
<dbReference type="InParanoid" id="A0A804U5S2"/>
<evidence type="ECO:0000256" key="3">
    <source>
        <dbReference type="ARBA" id="ARBA00025664"/>
    </source>
</evidence>
<keyword evidence="1" id="KW-0488">Methylation</keyword>
<evidence type="ECO:0000256" key="5">
    <source>
        <dbReference type="SAM" id="MobiDB-lite"/>
    </source>
</evidence>
<feature type="transmembrane region" description="Helical" evidence="6">
    <location>
        <begin position="76"/>
        <end position="95"/>
    </location>
</feature>
<dbReference type="EnsemblPlants" id="mito5_t00080.1">
    <property type="protein sequence ID" value="mito5_p00080.1"/>
    <property type="gene ID" value="mito5_g00080"/>
</dbReference>
<comment type="subunit">
    <text evidence="4">Heterohexadecamer of 8 large chains and 8 small chains; disulfide-linked. The disulfide link is formed within the large subunit homodimers.</text>
</comment>